<dbReference type="AlphaFoldDB" id="A0A2S5AZJ2"/>
<keyword evidence="2" id="KW-1185">Reference proteome</keyword>
<evidence type="ECO:0000313" key="2">
    <source>
        <dbReference type="Proteomes" id="UP000237144"/>
    </source>
</evidence>
<gene>
    <name evidence="1" type="ORF">BMF94_7006</name>
</gene>
<name>A0A2S5AZJ2_9BASI</name>
<dbReference type="Proteomes" id="UP000237144">
    <property type="component" value="Unassembled WGS sequence"/>
</dbReference>
<organism evidence="1 2">
    <name type="scientific">Rhodotorula taiwanensis</name>
    <dbReference type="NCBI Taxonomy" id="741276"/>
    <lineage>
        <taxon>Eukaryota</taxon>
        <taxon>Fungi</taxon>
        <taxon>Dikarya</taxon>
        <taxon>Basidiomycota</taxon>
        <taxon>Pucciniomycotina</taxon>
        <taxon>Microbotryomycetes</taxon>
        <taxon>Sporidiobolales</taxon>
        <taxon>Sporidiobolaceae</taxon>
        <taxon>Rhodotorula</taxon>
    </lineage>
</organism>
<accession>A0A2S5AZJ2</accession>
<comment type="caution">
    <text evidence="1">The sequence shown here is derived from an EMBL/GenBank/DDBJ whole genome shotgun (WGS) entry which is preliminary data.</text>
</comment>
<sequence length="538" mass="58656">MSTDTAMISSSADSLGEARSDLSLGPRLFEKIGAKEFRNLLDSLLARTDRFTMAQLVETVRGFLKRKRLTRAEDDYLRLLLPLCSSLAPLYDSNYRLLDSARQEEHFLLVHADPASLPGEGLAAPAASTPSDLAVIANDLFETFFKSEREEGGNSKLVRAHSTIIVGVSANGRTKNAVQAARVAFFAAMAAARNDGVSIRLVTVYGPIAQEVVGFKVPLGKTAVGNEFPFEPCDSRGRTIRDILPRLARISAMTDVDPCAPDVTNGIDNPAAKARAVDAQSTVVLLIALDTLAITQAYNAIVDRIRKGRCDKLEFLSLGEVFQLYALDNTDGLEIVLATLHASSFSERLDLHLLIKRATDFRGGLWLNRAHAVPIEELEGGGRDVFIARHDDHEIQVAPLLVPTARGYAFYAPSNCPTCGGVIGYLDIVTENSDADIAVGGAFALRHHLRMVARGEAYVVDGTLMAPPTNHVMDRSFPLPLPEGLKDLVKVPQFYTEKKGKPVKIKARIDFKLETLILARLVRQSLVQGPSWAAQARF</sequence>
<dbReference type="EMBL" id="PJQD01000156">
    <property type="protein sequence ID" value="POY69962.1"/>
    <property type="molecule type" value="Genomic_DNA"/>
</dbReference>
<evidence type="ECO:0000313" key="1">
    <source>
        <dbReference type="EMBL" id="POY69962.1"/>
    </source>
</evidence>
<proteinExistence type="predicted"/>
<reference evidence="1 2" key="1">
    <citation type="journal article" date="2018" name="Front. Microbiol.">
        <title>Prospects for Fungal Bioremediation of Acidic Radioactive Waste Sites: Characterization and Genome Sequence of Rhodotorula taiwanensis MD1149.</title>
        <authorList>
            <person name="Tkavc R."/>
            <person name="Matrosova V.Y."/>
            <person name="Grichenko O.E."/>
            <person name="Gostincar C."/>
            <person name="Volpe R.P."/>
            <person name="Klimenkova P."/>
            <person name="Gaidamakova E.K."/>
            <person name="Zhou C.E."/>
            <person name="Stewart B.J."/>
            <person name="Lyman M.G."/>
            <person name="Malfatti S.A."/>
            <person name="Rubinfeld B."/>
            <person name="Courtot M."/>
            <person name="Singh J."/>
            <person name="Dalgard C.L."/>
            <person name="Hamilton T."/>
            <person name="Frey K.G."/>
            <person name="Gunde-Cimerman N."/>
            <person name="Dugan L."/>
            <person name="Daly M.J."/>
        </authorList>
    </citation>
    <scope>NUCLEOTIDE SEQUENCE [LARGE SCALE GENOMIC DNA]</scope>
    <source>
        <strain evidence="1 2">MD1149</strain>
    </source>
</reference>
<protein>
    <submittedName>
        <fullName evidence="1">Uncharacterized protein</fullName>
    </submittedName>
</protein>